<organism evidence="1 2">
    <name type="scientific">Bacillus carboniphilus</name>
    <dbReference type="NCBI Taxonomy" id="86663"/>
    <lineage>
        <taxon>Bacteria</taxon>
        <taxon>Bacillati</taxon>
        <taxon>Bacillota</taxon>
        <taxon>Bacilli</taxon>
        <taxon>Bacillales</taxon>
        <taxon>Bacillaceae</taxon>
        <taxon>Bacillus</taxon>
    </lineage>
</organism>
<dbReference type="EMBL" id="CP129013">
    <property type="protein sequence ID" value="WLR42513.1"/>
    <property type="molecule type" value="Genomic_DNA"/>
</dbReference>
<gene>
    <name evidence="1" type="ORF">LC087_17760</name>
</gene>
<keyword evidence="2" id="KW-1185">Reference proteome</keyword>
<accession>A0ABY9JW60</accession>
<proteinExistence type="predicted"/>
<protein>
    <submittedName>
        <fullName evidence="1">Uncharacterized protein</fullName>
    </submittedName>
</protein>
<reference evidence="1 2" key="1">
    <citation type="submission" date="2023-06" db="EMBL/GenBank/DDBJ databases">
        <title>Five Gram-positive bacteria isolated from mangrove sediments in Shenzhen, Guangdong, China.</title>
        <authorList>
            <person name="Yu S."/>
            <person name="Zheng W."/>
            <person name="Huang Y."/>
        </authorList>
    </citation>
    <scope>NUCLEOTIDE SEQUENCE [LARGE SCALE GENOMIC DNA]</scope>
    <source>
        <strain evidence="1 2">SaN35-3</strain>
    </source>
</reference>
<name>A0ABY9JW60_9BACI</name>
<dbReference type="Proteomes" id="UP001197974">
    <property type="component" value="Chromosome"/>
</dbReference>
<dbReference type="RefSeq" id="WP_306019755.1">
    <property type="nucleotide sequence ID" value="NZ_CP129013.1"/>
</dbReference>
<sequence length="181" mass="21401">MSTFILLVLKKNLDTLIIDINLTFYDEEEILEKWQIVCEDIEAHKIQYDVFQSWDIYNEHQMLWNYNKEWVQVFLKGSTSSTTEVIGELYKIHADHTKGYIPFDEYFNYRIDKILDGGFGLFAKGPCDLMELYRSVLTKYQYKTTVLSLDDRNGEEDRTDYILLVMGNSYVVAKNFLAQKI</sequence>
<evidence type="ECO:0000313" key="2">
    <source>
        <dbReference type="Proteomes" id="UP001197974"/>
    </source>
</evidence>
<evidence type="ECO:0000313" key="1">
    <source>
        <dbReference type="EMBL" id="WLR42513.1"/>
    </source>
</evidence>